<dbReference type="Gene3D" id="1.10.3080.10">
    <property type="entry name" value="Clc chloride channel"/>
    <property type="match status" value="1"/>
</dbReference>
<feature type="transmembrane region" description="Helical" evidence="10">
    <location>
        <begin position="162"/>
        <end position="187"/>
    </location>
</feature>
<evidence type="ECO:0000256" key="1">
    <source>
        <dbReference type="ARBA" id="ARBA00004141"/>
    </source>
</evidence>
<keyword evidence="14" id="KW-1185">Reference proteome</keyword>
<dbReference type="KEGG" id="aacx:DEACI_0494"/>
<feature type="transmembrane region" description="Helical" evidence="10">
    <location>
        <begin position="63"/>
        <end position="85"/>
    </location>
</feature>
<keyword evidence="4 10" id="KW-1133">Transmembrane helix</keyword>
<keyword evidence="9" id="KW-0407">Ion channel</keyword>
<keyword evidence="6 10" id="KW-0472">Membrane</keyword>
<dbReference type="EMBL" id="LR746496">
    <property type="protein sequence ID" value="CAA7599860.1"/>
    <property type="molecule type" value="Genomic_DNA"/>
</dbReference>
<dbReference type="GO" id="GO:0005254">
    <property type="term" value="F:chloride channel activity"/>
    <property type="evidence" value="ECO:0007669"/>
    <property type="project" value="UniProtKB-KW"/>
</dbReference>
<evidence type="ECO:0000256" key="9">
    <source>
        <dbReference type="ARBA" id="ARBA00023303"/>
    </source>
</evidence>
<evidence type="ECO:0000256" key="8">
    <source>
        <dbReference type="ARBA" id="ARBA00023214"/>
    </source>
</evidence>
<feature type="transmembrane region" description="Helical" evidence="10">
    <location>
        <begin position="337"/>
        <end position="360"/>
    </location>
</feature>
<dbReference type="InterPro" id="IPR014743">
    <property type="entry name" value="Cl-channel_core"/>
</dbReference>
<accession>A0A8S0X381</accession>
<name>A0A8S0X381_9FIRM</name>
<dbReference type="SUPFAM" id="SSF116726">
    <property type="entry name" value="TrkA C-terminal domain-like"/>
    <property type="match status" value="1"/>
</dbReference>
<dbReference type="PANTHER" id="PTHR43427">
    <property type="entry name" value="CHLORIDE CHANNEL PROTEIN CLC-E"/>
    <property type="match status" value="1"/>
</dbReference>
<dbReference type="Proteomes" id="UP000836597">
    <property type="component" value="Chromosome"/>
</dbReference>
<dbReference type="PRINTS" id="PR00762">
    <property type="entry name" value="CLCHANNEL"/>
</dbReference>
<dbReference type="GO" id="GO:0006813">
    <property type="term" value="P:potassium ion transport"/>
    <property type="evidence" value="ECO:0007669"/>
    <property type="project" value="InterPro"/>
</dbReference>
<evidence type="ECO:0000256" key="4">
    <source>
        <dbReference type="ARBA" id="ARBA00022989"/>
    </source>
</evidence>
<keyword evidence="8" id="KW-0868">Chloride</keyword>
<evidence type="ECO:0000259" key="11">
    <source>
        <dbReference type="PROSITE" id="PS51202"/>
    </source>
</evidence>
<dbReference type="Gene3D" id="3.30.70.1450">
    <property type="entry name" value="Regulator of K+ conductance, C-terminal domain"/>
    <property type="match status" value="1"/>
</dbReference>
<dbReference type="CDD" id="cd01031">
    <property type="entry name" value="EriC"/>
    <property type="match status" value="1"/>
</dbReference>
<dbReference type="InterPro" id="IPR001807">
    <property type="entry name" value="ClC"/>
</dbReference>
<comment type="subcellular location">
    <subcellularLocation>
        <location evidence="1">Membrane</location>
        <topology evidence="1">Multi-pass membrane protein</topology>
    </subcellularLocation>
</comment>
<evidence type="ECO:0000313" key="13">
    <source>
        <dbReference type="EMBL" id="CEJ07426.1"/>
    </source>
</evidence>
<reference evidence="12" key="2">
    <citation type="submission" date="2020-01" db="EMBL/GenBank/DDBJ databases">
        <authorList>
            <person name="Hornung B."/>
        </authorList>
    </citation>
    <scope>NUCLEOTIDE SEQUENCE</scope>
    <source>
        <strain evidence="12">PacBioINE</strain>
    </source>
</reference>
<evidence type="ECO:0000313" key="12">
    <source>
        <dbReference type="EMBL" id="CAA7599860.1"/>
    </source>
</evidence>
<dbReference type="PANTHER" id="PTHR43427:SF6">
    <property type="entry name" value="CHLORIDE CHANNEL PROTEIN CLC-E"/>
    <property type="match status" value="1"/>
</dbReference>
<feature type="transmembrane region" description="Helical" evidence="10">
    <location>
        <begin position="367"/>
        <end position="387"/>
    </location>
</feature>
<dbReference type="InterPro" id="IPR050368">
    <property type="entry name" value="ClC-type_chloride_channel"/>
</dbReference>
<reference evidence="13" key="1">
    <citation type="submission" date="2014-11" db="EMBL/GenBank/DDBJ databases">
        <authorList>
            <person name="Hornung B.V."/>
        </authorList>
    </citation>
    <scope>NUCLEOTIDE SEQUENCE</scope>
    <source>
        <strain evidence="13">INE</strain>
    </source>
</reference>
<dbReference type="Pfam" id="PF00654">
    <property type="entry name" value="Voltage_CLC"/>
    <property type="match status" value="1"/>
</dbReference>
<dbReference type="GO" id="GO:0008324">
    <property type="term" value="F:monoatomic cation transmembrane transporter activity"/>
    <property type="evidence" value="ECO:0007669"/>
    <property type="project" value="InterPro"/>
</dbReference>
<keyword evidence="3 10" id="KW-0812">Transmembrane</keyword>
<gene>
    <name evidence="12" type="ORF">DEACI_0494</name>
    <name evidence="13" type="ORF">DEACI_1891</name>
</gene>
<sequence length="534" mass="57262">MEAIKKRTIYHDIFHWKDFRLKVFVEGSIIGLLAGIVTVMFRYSLEAAGTLRGQIYGYLKTGGMIPIVAWFIVLILIGVIVGLIVRRDPMARGSGIPEVEGILAGQLKMKWPSVIVSKFVGGVLAIGAGLSLGREGPSIQLGAAVGQGFSRLLGRRRMEEKYLITSGASAGLAAAFNAPLAGAIFALEEVHKTFSPAILMSAVAASLTSDFVTEWVFGMKPIFAFPALAVLPFRYYGYLIGLGVITGLFGVLFNRTLVKTLNTYDAISFLPRSLLPVLPLLAGGLLGLVLPQTLGGGHELINSLARIHFSLMMLIVLVVVKFAFTMISYGSGVPGGIFLPLLVVGALTGDIYGHLIVAYFSANPQYVTNFIVLAMAAYFAAIVKAPITGSILITEMTGSFQHLLALIAVSMTAYIVTDVLNSKPIYEELLERVLTKKGKRNPSLGAEGKSPAGGKQVITEVAVCLGSQLEGKRIKDVSWPAHSLIVSIRRGDEEIIPNGNTRILAGDNMYTLVDEARLGEVKAVFRHLAGEPDA</sequence>
<dbReference type="SUPFAM" id="SSF81340">
    <property type="entry name" value="Clc chloride channel"/>
    <property type="match status" value="1"/>
</dbReference>
<feature type="transmembrane region" description="Helical" evidence="10">
    <location>
        <begin position="311"/>
        <end position="331"/>
    </location>
</feature>
<feature type="domain" description="RCK C-terminal" evidence="11">
    <location>
        <begin position="446"/>
        <end position="527"/>
    </location>
</feature>
<protein>
    <submittedName>
        <fullName evidence="13">H(+)/Cl(-) exchange transporter ClcA</fullName>
    </submittedName>
    <submittedName>
        <fullName evidence="12">Regulator of K+ conductance, C-terminal</fullName>
    </submittedName>
</protein>
<evidence type="ECO:0000256" key="7">
    <source>
        <dbReference type="ARBA" id="ARBA00023173"/>
    </source>
</evidence>
<evidence type="ECO:0000313" key="14">
    <source>
        <dbReference type="Proteomes" id="UP001071230"/>
    </source>
</evidence>
<evidence type="ECO:0000256" key="6">
    <source>
        <dbReference type="ARBA" id="ARBA00023136"/>
    </source>
</evidence>
<dbReference type="GO" id="GO:0034707">
    <property type="term" value="C:chloride channel complex"/>
    <property type="evidence" value="ECO:0007669"/>
    <property type="project" value="UniProtKB-KW"/>
</dbReference>
<dbReference type="Proteomes" id="UP001071230">
    <property type="component" value="Unassembled WGS sequence"/>
</dbReference>
<dbReference type="EMBL" id="CDGJ01000052">
    <property type="protein sequence ID" value="CEJ07426.1"/>
    <property type="molecule type" value="Genomic_DNA"/>
</dbReference>
<evidence type="ECO:0000256" key="3">
    <source>
        <dbReference type="ARBA" id="ARBA00022692"/>
    </source>
</evidence>
<evidence type="ECO:0000256" key="10">
    <source>
        <dbReference type="SAM" id="Phobius"/>
    </source>
</evidence>
<organism evidence="12">
    <name type="scientific">Acididesulfobacillus acetoxydans</name>
    <dbReference type="NCBI Taxonomy" id="1561005"/>
    <lineage>
        <taxon>Bacteria</taxon>
        <taxon>Bacillati</taxon>
        <taxon>Bacillota</taxon>
        <taxon>Clostridia</taxon>
        <taxon>Eubacteriales</taxon>
        <taxon>Peptococcaceae</taxon>
        <taxon>Acididesulfobacillus</taxon>
    </lineage>
</organism>
<dbReference type="PROSITE" id="PS51202">
    <property type="entry name" value="RCK_C"/>
    <property type="match status" value="1"/>
</dbReference>
<dbReference type="AlphaFoldDB" id="A0A8S0X381"/>
<feature type="transmembrane region" description="Helical" evidence="10">
    <location>
        <begin position="21"/>
        <end position="43"/>
    </location>
</feature>
<evidence type="ECO:0000256" key="2">
    <source>
        <dbReference type="ARBA" id="ARBA00022448"/>
    </source>
</evidence>
<keyword evidence="5" id="KW-0406">Ion transport</keyword>
<dbReference type="Pfam" id="PF02080">
    <property type="entry name" value="TrkA_C"/>
    <property type="match status" value="1"/>
</dbReference>
<proteinExistence type="predicted"/>
<keyword evidence="2" id="KW-0813">Transport</keyword>
<keyword evidence="7" id="KW-0869">Chloride channel</keyword>
<feature type="transmembrane region" description="Helical" evidence="10">
    <location>
        <begin position="233"/>
        <end position="253"/>
    </location>
</feature>
<dbReference type="InterPro" id="IPR036721">
    <property type="entry name" value="RCK_C_sf"/>
</dbReference>
<feature type="transmembrane region" description="Helical" evidence="10">
    <location>
        <begin position="273"/>
        <end position="290"/>
    </location>
</feature>
<evidence type="ECO:0000256" key="5">
    <source>
        <dbReference type="ARBA" id="ARBA00023065"/>
    </source>
</evidence>
<dbReference type="InterPro" id="IPR006037">
    <property type="entry name" value="RCK_C"/>
</dbReference>
<dbReference type="RefSeq" id="WP_240983616.1">
    <property type="nucleotide sequence ID" value="NZ_CDGJ01000052.1"/>
</dbReference>
<feature type="transmembrane region" description="Helical" evidence="10">
    <location>
        <begin position="399"/>
        <end position="417"/>
    </location>
</feature>